<dbReference type="AlphaFoldDB" id="A0A9X5H703"/>
<accession>A0A9X5H703</accession>
<evidence type="ECO:0000313" key="2">
    <source>
        <dbReference type="Proteomes" id="UP000474104"/>
    </source>
</evidence>
<dbReference type="EMBL" id="VIRB01000055">
    <property type="protein sequence ID" value="NDO68726.1"/>
    <property type="molecule type" value="Genomic_DNA"/>
</dbReference>
<sequence>MRILSMSGFVPEHICDTVRFTQYTGDRNISHYCGYASDFISQVMVDDSIDGAVYPKSCDSTRIITSYLGCSGKFLHQINVPAFGAAGAEDFFASSIRQYKEALEENYKISIHDVEKRSQLINTRNNSIRKTYENISELSYTNYLEHIHEMLKCPLVNQKWKGKIQTRIPTDKRVYIIGSFLSNTRIPLIMEEVGLTVVGDTLPESGRLVSMLPVESTGDIYKGVARSILSARLSPTQNDFQNILKADLSEIKRKLVRGVVFIMQKYCEPYEYLYSTYKSELDSLGIAALKLSLSDTEDHRKAAIALEAFADTL</sequence>
<organism evidence="1 2">
    <name type="scientific">Schaedlerella arabinosiphila</name>
    <dbReference type="NCBI Taxonomy" id="2044587"/>
    <lineage>
        <taxon>Bacteria</taxon>
        <taxon>Bacillati</taxon>
        <taxon>Bacillota</taxon>
        <taxon>Clostridia</taxon>
        <taxon>Lachnospirales</taxon>
        <taxon>Lachnospiraceae</taxon>
        <taxon>Schaedlerella</taxon>
    </lineage>
</organism>
<gene>
    <name evidence="1" type="ORF">FMM80_08540</name>
</gene>
<proteinExistence type="predicted"/>
<evidence type="ECO:0000313" key="1">
    <source>
        <dbReference type="EMBL" id="NDO68726.1"/>
    </source>
</evidence>
<name>A0A9X5H703_9FIRM</name>
<dbReference type="OrthoDB" id="355459at2"/>
<dbReference type="Proteomes" id="UP000474104">
    <property type="component" value="Unassembled WGS sequence"/>
</dbReference>
<comment type="caution">
    <text evidence="1">The sequence shown here is derived from an EMBL/GenBank/DDBJ whole genome shotgun (WGS) entry which is preliminary data.</text>
</comment>
<dbReference type="Gene3D" id="3.40.50.11900">
    <property type="match status" value="1"/>
</dbReference>
<reference evidence="1 2" key="1">
    <citation type="submission" date="2019-07" db="EMBL/GenBank/DDBJ databases">
        <title>Draft genome sequences of 15 bacterial species constituting the stable defined intestinal microbiota of the GM15 gnotobiotic mouse model.</title>
        <authorList>
            <person name="Elie C."/>
            <person name="Mathieu A."/>
            <person name="Saliou A."/>
            <person name="Darnaud M."/>
            <person name="Leulier F."/>
            <person name="Tamellini A."/>
        </authorList>
    </citation>
    <scope>NUCLEOTIDE SEQUENCE [LARGE SCALE GENOMIC DNA]</scope>
    <source>
        <strain evidence="2">ASF 502</strain>
    </source>
</reference>
<protein>
    <submittedName>
        <fullName evidence="1">2-hydroxyacyl-CoA dehydratase</fullName>
    </submittedName>
</protein>
<dbReference type="Pfam" id="PF06050">
    <property type="entry name" value="HGD-D"/>
    <property type="match status" value="1"/>
</dbReference>
<dbReference type="RefSeq" id="WP_004072053.1">
    <property type="nucleotide sequence ID" value="NZ_VIRB01000055.1"/>
</dbReference>
<dbReference type="InterPro" id="IPR010327">
    <property type="entry name" value="FldB/FldC_alpha/beta"/>
</dbReference>